<dbReference type="EMBL" id="GBRH01229336">
    <property type="protein sequence ID" value="JAD68559.1"/>
    <property type="molecule type" value="Transcribed_RNA"/>
</dbReference>
<reference evidence="1" key="1">
    <citation type="submission" date="2014-09" db="EMBL/GenBank/DDBJ databases">
        <authorList>
            <person name="Magalhaes I.L.F."/>
            <person name="Oliveira U."/>
            <person name="Santos F.R."/>
            <person name="Vidigal T.H.D.A."/>
            <person name="Brescovit A.D."/>
            <person name="Santos A.J."/>
        </authorList>
    </citation>
    <scope>NUCLEOTIDE SEQUENCE</scope>
    <source>
        <tissue evidence="1">Shoot tissue taken approximately 20 cm above the soil surface</tissue>
    </source>
</reference>
<sequence length="8" mass="836">MVGGRLGF</sequence>
<evidence type="ECO:0000313" key="1">
    <source>
        <dbReference type="EMBL" id="JAD68559.1"/>
    </source>
</evidence>
<organism evidence="1">
    <name type="scientific">Arundo donax</name>
    <name type="common">Giant reed</name>
    <name type="synonym">Donax arundinaceus</name>
    <dbReference type="NCBI Taxonomy" id="35708"/>
    <lineage>
        <taxon>Eukaryota</taxon>
        <taxon>Viridiplantae</taxon>
        <taxon>Streptophyta</taxon>
        <taxon>Embryophyta</taxon>
        <taxon>Tracheophyta</taxon>
        <taxon>Spermatophyta</taxon>
        <taxon>Magnoliopsida</taxon>
        <taxon>Liliopsida</taxon>
        <taxon>Poales</taxon>
        <taxon>Poaceae</taxon>
        <taxon>PACMAD clade</taxon>
        <taxon>Arundinoideae</taxon>
        <taxon>Arundineae</taxon>
        <taxon>Arundo</taxon>
    </lineage>
</organism>
<accession>A0A0A9BWY8</accession>
<proteinExistence type="predicted"/>
<name>A0A0A9BWY8_ARUDO</name>
<reference evidence="1" key="2">
    <citation type="journal article" date="2015" name="Data Brief">
        <title>Shoot transcriptome of the giant reed, Arundo donax.</title>
        <authorList>
            <person name="Barrero R.A."/>
            <person name="Guerrero F.D."/>
            <person name="Moolhuijzen P."/>
            <person name="Goolsby J.A."/>
            <person name="Tidwell J."/>
            <person name="Bellgard S.E."/>
            <person name="Bellgard M.I."/>
        </authorList>
    </citation>
    <scope>NUCLEOTIDE SEQUENCE</scope>
    <source>
        <tissue evidence="1">Shoot tissue taken approximately 20 cm above the soil surface</tissue>
    </source>
</reference>
<protein>
    <submittedName>
        <fullName evidence="1">Uncharacterized protein</fullName>
    </submittedName>
</protein>